<sequence>MEVSYDCEGDMLSPKKIKNRLKTPDQVQALEKVYNEHKYPSEALKLQVANQIELSLKQVSRWFFHRRLKDKKLLQNDASGNCKQNISGSLINDHNSGVEQESCSSSKQGDLHVDPKDVESKWSRGYHPSTVASFQQKARHGRVPGSICSNTRPHVRSSLWQGEIQQDKIPGSGNISKHFFRDENHNLIKSSSKSRRLMMNSTDFYKSSNENNVVSSVKRKLGEFYCEEGPPLGVHFDPLPPGAFDSSFTEPCQMGDSFQQNPWKRRKSIRGSEVYGNYIPEMLSNASYPGRDFFTEDLQEPLHPKDVPCLQLNQKASVVKRTNYFEDTCQVENFEEYGSNMFDSNCRRTERCFKYRPKVSQDEDVPNREFLIPANRSTYFLESGDVMLPRRTLKKEKILKKRRSEHSDLVDQQIMNIESRKIKGNVTMSRKQSFVKNSKNISHVRSSFVECEDHRISSSID</sequence>
<dbReference type="AlphaFoldDB" id="A0AAQ3K1S7"/>
<dbReference type="GO" id="GO:0005634">
    <property type="term" value="C:nucleus"/>
    <property type="evidence" value="ECO:0007669"/>
    <property type="project" value="UniProtKB-SubCell"/>
</dbReference>
<dbReference type="SUPFAM" id="SSF46689">
    <property type="entry name" value="Homeodomain-like"/>
    <property type="match status" value="1"/>
</dbReference>
<keyword evidence="2 3" id="KW-0238">DNA-binding</keyword>
<dbReference type="EMBL" id="CP136891">
    <property type="protein sequence ID" value="WOK99092.1"/>
    <property type="molecule type" value="Genomic_DNA"/>
</dbReference>
<gene>
    <name evidence="6" type="ORF">Cni_G07804</name>
</gene>
<comment type="subcellular location">
    <subcellularLocation>
        <location evidence="1 2 3">Nucleus</location>
    </subcellularLocation>
</comment>
<feature type="domain" description="Homeobox" evidence="5">
    <location>
        <begin position="13"/>
        <end position="73"/>
    </location>
</feature>
<dbReference type="PROSITE" id="PS50071">
    <property type="entry name" value="HOMEOBOX_2"/>
    <property type="match status" value="1"/>
</dbReference>
<feature type="compositionally biased region" description="Polar residues" evidence="4">
    <location>
        <begin position="88"/>
        <end position="108"/>
    </location>
</feature>
<dbReference type="InterPro" id="IPR001356">
    <property type="entry name" value="HD"/>
</dbReference>
<organism evidence="6 7">
    <name type="scientific">Canna indica</name>
    <name type="common">Indian-shot</name>
    <dbReference type="NCBI Taxonomy" id="4628"/>
    <lineage>
        <taxon>Eukaryota</taxon>
        <taxon>Viridiplantae</taxon>
        <taxon>Streptophyta</taxon>
        <taxon>Embryophyta</taxon>
        <taxon>Tracheophyta</taxon>
        <taxon>Spermatophyta</taxon>
        <taxon>Magnoliopsida</taxon>
        <taxon>Liliopsida</taxon>
        <taxon>Zingiberales</taxon>
        <taxon>Cannaceae</taxon>
        <taxon>Canna</taxon>
    </lineage>
</organism>
<evidence type="ECO:0000256" key="4">
    <source>
        <dbReference type="SAM" id="MobiDB-lite"/>
    </source>
</evidence>
<evidence type="ECO:0000256" key="3">
    <source>
        <dbReference type="RuleBase" id="RU000682"/>
    </source>
</evidence>
<evidence type="ECO:0000256" key="2">
    <source>
        <dbReference type="PROSITE-ProRule" id="PRU00108"/>
    </source>
</evidence>
<dbReference type="Gene3D" id="1.10.10.60">
    <property type="entry name" value="Homeodomain-like"/>
    <property type="match status" value="1"/>
</dbReference>
<dbReference type="Proteomes" id="UP001327560">
    <property type="component" value="Chromosome 2"/>
</dbReference>
<dbReference type="GO" id="GO:0003677">
    <property type="term" value="F:DNA binding"/>
    <property type="evidence" value="ECO:0007669"/>
    <property type="project" value="UniProtKB-UniRule"/>
</dbReference>
<feature type="DNA-binding region" description="Homeobox" evidence="2">
    <location>
        <begin position="15"/>
        <end position="74"/>
    </location>
</feature>
<protein>
    <recommendedName>
        <fullName evidence="5">Homeobox domain-containing protein</fullName>
    </recommendedName>
</protein>
<name>A0AAQ3K1S7_9LILI</name>
<dbReference type="SMART" id="SM00389">
    <property type="entry name" value="HOX"/>
    <property type="match status" value="1"/>
</dbReference>
<dbReference type="Pfam" id="PF00046">
    <property type="entry name" value="Homeodomain"/>
    <property type="match status" value="1"/>
</dbReference>
<evidence type="ECO:0000256" key="1">
    <source>
        <dbReference type="ARBA" id="ARBA00004123"/>
    </source>
</evidence>
<reference evidence="6 7" key="1">
    <citation type="submission" date="2023-10" db="EMBL/GenBank/DDBJ databases">
        <title>Chromosome-scale genome assembly provides insights into flower coloration mechanisms of Canna indica.</title>
        <authorList>
            <person name="Li C."/>
        </authorList>
    </citation>
    <scope>NUCLEOTIDE SEQUENCE [LARGE SCALE GENOMIC DNA]</scope>
    <source>
        <tissue evidence="6">Flower</tissue>
    </source>
</reference>
<proteinExistence type="predicted"/>
<accession>A0AAQ3K1S7</accession>
<evidence type="ECO:0000313" key="7">
    <source>
        <dbReference type="Proteomes" id="UP001327560"/>
    </source>
</evidence>
<dbReference type="PANTHER" id="PTHR47713:SF2">
    <property type="entry name" value="HOMEODOMAIN-LIKE SUPERFAMILY PROTEIN"/>
    <property type="match status" value="1"/>
</dbReference>
<keyword evidence="7" id="KW-1185">Reference proteome</keyword>
<feature type="region of interest" description="Disordered" evidence="4">
    <location>
        <begin position="88"/>
        <end position="114"/>
    </location>
</feature>
<evidence type="ECO:0000259" key="5">
    <source>
        <dbReference type="PROSITE" id="PS50071"/>
    </source>
</evidence>
<dbReference type="InterPro" id="IPR009057">
    <property type="entry name" value="Homeodomain-like_sf"/>
</dbReference>
<keyword evidence="2 3" id="KW-0539">Nucleus</keyword>
<dbReference type="CDD" id="cd00086">
    <property type="entry name" value="homeodomain"/>
    <property type="match status" value="1"/>
</dbReference>
<dbReference type="PANTHER" id="PTHR47713">
    <property type="entry name" value="HOMEODOMAIN-LIKE SUPERFAMILY PROTEIN"/>
    <property type="match status" value="1"/>
</dbReference>
<evidence type="ECO:0000313" key="6">
    <source>
        <dbReference type="EMBL" id="WOK99092.1"/>
    </source>
</evidence>
<keyword evidence="2 3" id="KW-0371">Homeobox</keyword>